<reference evidence="1 3" key="1">
    <citation type="journal article" date="2011" name="Nature">
        <title>The Medicago genome provides insight into the evolution of rhizobial symbioses.</title>
        <authorList>
            <person name="Young N.D."/>
            <person name="Debelle F."/>
            <person name="Oldroyd G.E."/>
            <person name="Geurts R."/>
            <person name="Cannon S.B."/>
            <person name="Udvardi M.K."/>
            <person name="Benedito V.A."/>
            <person name="Mayer K.F."/>
            <person name="Gouzy J."/>
            <person name="Schoof H."/>
            <person name="Van de Peer Y."/>
            <person name="Proost S."/>
            <person name="Cook D.R."/>
            <person name="Meyers B.C."/>
            <person name="Spannagl M."/>
            <person name="Cheung F."/>
            <person name="De Mita S."/>
            <person name="Krishnakumar V."/>
            <person name="Gundlach H."/>
            <person name="Zhou S."/>
            <person name="Mudge J."/>
            <person name="Bharti A.K."/>
            <person name="Murray J.D."/>
            <person name="Naoumkina M.A."/>
            <person name="Rosen B."/>
            <person name="Silverstein K.A."/>
            <person name="Tang H."/>
            <person name="Rombauts S."/>
            <person name="Zhao P.X."/>
            <person name="Zhou P."/>
            <person name="Barbe V."/>
            <person name="Bardou P."/>
            <person name="Bechner M."/>
            <person name="Bellec A."/>
            <person name="Berger A."/>
            <person name="Berges H."/>
            <person name="Bidwell S."/>
            <person name="Bisseling T."/>
            <person name="Choisne N."/>
            <person name="Couloux A."/>
            <person name="Denny R."/>
            <person name="Deshpande S."/>
            <person name="Dai X."/>
            <person name="Doyle J.J."/>
            <person name="Dudez A.M."/>
            <person name="Farmer A.D."/>
            <person name="Fouteau S."/>
            <person name="Franken C."/>
            <person name="Gibelin C."/>
            <person name="Gish J."/>
            <person name="Goldstein S."/>
            <person name="Gonzalez A.J."/>
            <person name="Green P.J."/>
            <person name="Hallab A."/>
            <person name="Hartog M."/>
            <person name="Hua A."/>
            <person name="Humphray S.J."/>
            <person name="Jeong D.H."/>
            <person name="Jing Y."/>
            <person name="Jocker A."/>
            <person name="Kenton S.M."/>
            <person name="Kim D.J."/>
            <person name="Klee K."/>
            <person name="Lai H."/>
            <person name="Lang C."/>
            <person name="Lin S."/>
            <person name="Macmil S.L."/>
            <person name="Magdelenat G."/>
            <person name="Matthews L."/>
            <person name="McCorrison J."/>
            <person name="Monaghan E.L."/>
            <person name="Mun J.H."/>
            <person name="Najar F.Z."/>
            <person name="Nicholson C."/>
            <person name="Noirot C."/>
            <person name="O'Bleness M."/>
            <person name="Paule C.R."/>
            <person name="Poulain J."/>
            <person name="Prion F."/>
            <person name="Qin B."/>
            <person name="Qu C."/>
            <person name="Retzel E.F."/>
            <person name="Riddle C."/>
            <person name="Sallet E."/>
            <person name="Samain S."/>
            <person name="Samson N."/>
            <person name="Sanders I."/>
            <person name="Saurat O."/>
            <person name="Scarpelli C."/>
            <person name="Schiex T."/>
            <person name="Segurens B."/>
            <person name="Severin A.J."/>
            <person name="Sherrier D.J."/>
            <person name="Shi R."/>
            <person name="Sims S."/>
            <person name="Singer S.R."/>
            <person name="Sinharoy S."/>
            <person name="Sterck L."/>
            <person name="Viollet A."/>
            <person name="Wang B.B."/>
            <person name="Wang K."/>
            <person name="Wang M."/>
            <person name="Wang X."/>
            <person name="Warfsmann J."/>
            <person name="Weissenbach J."/>
            <person name="White D.D."/>
            <person name="White J.D."/>
            <person name="Wiley G.B."/>
            <person name="Wincker P."/>
            <person name="Xing Y."/>
            <person name="Yang L."/>
            <person name="Yao Z."/>
            <person name="Ying F."/>
            <person name="Zhai J."/>
            <person name="Zhou L."/>
            <person name="Zuber A."/>
            <person name="Denarie J."/>
            <person name="Dixon R.A."/>
            <person name="May G.D."/>
            <person name="Schwartz D.C."/>
            <person name="Rogers J."/>
            <person name="Quetier F."/>
            <person name="Town C.D."/>
            <person name="Roe B.A."/>
        </authorList>
    </citation>
    <scope>NUCLEOTIDE SEQUENCE [LARGE SCALE GENOMIC DNA]</scope>
    <source>
        <strain evidence="1">A17</strain>
        <strain evidence="2 3">cv. Jemalong A17</strain>
    </source>
</reference>
<dbReference type="PANTHER" id="PTHR13318">
    <property type="entry name" value="PARTNER OF PAIRED, ISOFORM B-RELATED"/>
    <property type="match status" value="1"/>
</dbReference>
<accession>A0A072TGP5</accession>
<dbReference type="EMBL" id="KL403020">
    <property type="protein sequence ID" value="KEH16158.1"/>
    <property type="molecule type" value="Genomic_DNA"/>
</dbReference>
<reference evidence="1 3" key="2">
    <citation type="journal article" date="2014" name="BMC Genomics">
        <title>An improved genome release (version Mt4.0) for the model legume Medicago truncatula.</title>
        <authorList>
            <person name="Tang H."/>
            <person name="Krishnakumar V."/>
            <person name="Bidwell S."/>
            <person name="Rosen B."/>
            <person name="Chan A."/>
            <person name="Zhou S."/>
            <person name="Gentzbittel L."/>
            <person name="Childs K.L."/>
            <person name="Yandell M."/>
            <person name="Gundlach H."/>
            <person name="Mayer K.F."/>
            <person name="Schwartz D.C."/>
            <person name="Town C.D."/>
        </authorList>
    </citation>
    <scope>GENOME REANNOTATION</scope>
    <source>
        <strain evidence="1">A17</strain>
        <strain evidence="2 3">cv. Jemalong A17</strain>
    </source>
</reference>
<dbReference type="HOGENOM" id="CLU_1087291_0_0_1"/>
<dbReference type="InterPro" id="IPR032675">
    <property type="entry name" value="LRR_dom_sf"/>
</dbReference>
<dbReference type="GO" id="GO:0005737">
    <property type="term" value="C:cytoplasm"/>
    <property type="evidence" value="ECO:0000318"/>
    <property type="project" value="GO_Central"/>
</dbReference>
<proteinExistence type="predicted"/>
<dbReference type="Gene3D" id="3.80.10.10">
    <property type="entry name" value="Ribonuclease Inhibitor"/>
    <property type="match status" value="1"/>
</dbReference>
<gene>
    <name evidence="1" type="ORF">MTR_0295s0010</name>
</gene>
<name>A0A072TGP5_MEDTR</name>
<organism evidence="1 3">
    <name type="scientific">Medicago truncatula</name>
    <name type="common">Barrel medic</name>
    <name type="synonym">Medicago tribuloides</name>
    <dbReference type="NCBI Taxonomy" id="3880"/>
    <lineage>
        <taxon>Eukaryota</taxon>
        <taxon>Viridiplantae</taxon>
        <taxon>Streptophyta</taxon>
        <taxon>Embryophyta</taxon>
        <taxon>Tracheophyta</taxon>
        <taxon>Spermatophyta</taxon>
        <taxon>Magnoliopsida</taxon>
        <taxon>eudicotyledons</taxon>
        <taxon>Gunneridae</taxon>
        <taxon>Pentapetalae</taxon>
        <taxon>rosids</taxon>
        <taxon>fabids</taxon>
        <taxon>Fabales</taxon>
        <taxon>Fabaceae</taxon>
        <taxon>Papilionoideae</taxon>
        <taxon>50 kb inversion clade</taxon>
        <taxon>NPAAA clade</taxon>
        <taxon>Hologalegina</taxon>
        <taxon>IRL clade</taxon>
        <taxon>Trifolieae</taxon>
        <taxon>Medicago</taxon>
    </lineage>
</organism>
<reference evidence="2" key="3">
    <citation type="submission" date="2015-06" db="UniProtKB">
        <authorList>
            <consortium name="EnsemblPlants"/>
        </authorList>
    </citation>
    <scope>IDENTIFICATION</scope>
    <source>
        <strain evidence="2">cv. Jemalong A17</strain>
    </source>
</reference>
<dbReference type="PANTHER" id="PTHR13318:SF106">
    <property type="entry name" value="F-BOX_LRR-REPEAT PROTEIN 2"/>
    <property type="match status" value="1"/>
</dbReference>
<dbReference type="Proteomes" id="UP000002051">
    <property type="component" value="Unassembled WGS sequence"/>
</dbReference>
<evidence type="ECO:0000313" key="2">
    <source>
        <dbReference type="EnsemblPlants" id="KEH16158"/>
    </source>
</evidence>
<protein>
    <submittedName>
        <fullName evidence="1 2">Uncharacterized protein</fullName>
    </submittedName>
</protein>
<evidence type="ECO:0000313" key="3">
    <source>
        <dbReference type="Proteomes" id="UP000002051"/>
    </source>
</evidence>
<dbReference type="EnsemblPlants" id="KEH16158">
    <property type="protein sequence ID" value="KEH16158"/>
    <property type="gene ID" value="MTR_0295s0010"/>
</dbReference>
<dbReference type="AlphaFoldDB" id="A0A072TGP5"/>
<evidence type="ECO:0000313" key="1">
    <source>
        <dbReference type="EMBL" id="KEH16158.1"/>
    </source>
</evidence>
<dbReference type="SUPFAM" id="SSF52047">
    <property type="entry name" value="RNI-like"/>
    <property type="match status" value="1"/>
</dbReference>
<keyword evidence="3" id="KW-1185">Reference proteome</keyword>
<sequence length="256" mass="29428">MDCVLNHQLKSLHLACNFQLLNENIILFKSICDPNLQFLDLSSCHNISEEGICEVLRRCCKARHLNLAYCSRVKLLRINFKVPELEVFNLSHTSVDDETLYMISKNCCGLLQLLLENCDEVIENAEFKALEKAVLIIQQLMENNPSIHILVPVIFSQSCPLAINMTEIEILKLVQSFLYRLSAQACKGRTIADSDNRKQMKSTSTIFYFIRVSFLLHCVDTIFCSGSIKRNLVKPSKLMVHQIKYYTSFMLFGHRL</sequence>